<name>A0A917GNL7_9MICC</name>
<accession>A0A917GNL7</accession>
<comment type="subcellular location">
    <subcellularLocation>
        <location evidence="1">Cell membrane</location>
        <topology evidence="1">Multi-pass membrane protein</topology>
    </subcellularLocation>
</comment>
<feature type="transmembrane region" description="Helical" evidence="6">
    <location>
        <begin position="64"/>
        <end position="80"/>
    </location>
</feature>
<dbReference type="PANTHER" id="PTHR30509:SF9">
    <property type="entry name" value="MULTIDRUG RESISTANCE PROTEIN MDTO"/>
    <property type="match status" value="1"/>
</dbReference>
<comment type="caution">
    <text evidence="7">The sequence shown here is derived from an EMBL/GenBank/DDBJ whole genome shotgun (WGS) entry which is preliminary data.</text>
</comment>
<evidence type="ECO:0000256" key="6">
    <source>
        <dbReference type="SAM" id="Phobius"/>
    </source>
</evidence>
<keyword evidence="8" id="KW-1185">Reference proteome</keyword>
<dbReference type="Pfam" id="PF06081">
    <property type="entry name" value="ArAE_1"/>
    <property type="match status" value="1"/>
</dbReference>
<keyword evidence="2" id="KW-1003">Cell membrane</keyword>
<evidence type="ECO:0000256" key="5">
    <source>
        <dbReference type="ARBA" id="ARBA00023136"/>
    </source>
</evidence>
<feature type="transmembrane region" description="Helical" evidence="6">
    <location>
        <begin position="157"/>
        <end position="179"/>
    </location>
</feature>
<dbReference type="RefSeq" id="WP_188535497.1">
    <property type="nucleotide sequence ID" value="NZ_BMEQ01000005.1"/>
</dbReference>
<dbReference type="InterPro" id="IPR010343">
    <property type="entry name" value="ArAE_1"/>
</dbReference>
<organism evidence="7 8">
    <name type="scientific">Kocuria dechangensis</name>
    <dbReference type="NCBI Taxonomy" id="1176249"/>
    <lineage>
        <taxon>Bacteria</taxon>
        <taxon>Bacillati</taxon>
        <taxon>Actinomycetota</taxon>
        <taxon>Actinomycetes</taxon>
        <taxon>Micrococcales</taxon>
        <taxon>Micrococcaceae</taxon>
        <taxon>Kocuria</taxon>
    </lineage>
</organism>
<dbReference type="PANTHER" id="PTHR30509">
    <property type="entry name" value="P-HYDROXYBENZOIC ACID EFFLUX PUMP SUBUNIT-RELATED"/>
    <property type="match status" value="1"/>
</dbReference>
<proteinExistence type="predicted"/>
<keyword evidence="3 6" id="KW-0812">Transmembrane</keyword>
<evidence type="ECO:0000256" key="1">
    <source>
        <dbReference type="ARBA" id="ARBA00004651"/>
    </source>
</evidence>
<gene>
    <name evidence="7" type="ORF">GCM10011374_13440</name>
</gene>
<evidence type="ECO:0000256" key="4">
    <source>
        <dbReference type="ARBA" id="ARBA00022989"/>
    </source>
</evidence>
<feature type="transmembrane region" description="Helical" evidence="6">
    <location>
        <begin position="28"/>
        <end position="52"/>
    </location>
</feature>
<keyword evidence="4 6" id="KW-1133">Transmembrane helix</keyword>
<dbReference type="GO" id="GO:0005886">
    <property type="term" value="C:plasma membrane"/>
    <property type="evidence" value="ECO:0007669"/>
    <property type="project" value="UniProtKB-SubCell"/>
</dbReference>
<dbReference type="AlphaFoldDB" id="A0A917GNL7"/>
<evidence type="ECO:0008006" key="9">
    <source>
        <dbReference type="Google" id="ProtNLM"/>
    </source>
</evidence>
<evidence type="ECO:0000313" key="7">
    <source>
        <dbReference type="EMBL" id="GGG52023.1"/>
    </source>
</evidence>
<evidence type="ECO:0000313" key="8">
    <source>
        <dbReference type="Proteomes" id="UP000638848"/>
    </source>
</evidence>
<protein>
    <recommendedName>
        <fullName evidence="9">FUSC family protein</fullName>
    </recommendedName>
</protein>
<evidence type="ECO:0000256" key="3">
    <source>
        <dbReference type="ARBA" id="ARBA00022692"/>
    </source>
</evidence>
<dbReference type="Proteomes" id="UP000638848">
    <property type="component" value="Unassembled WGS sequence"/>
</dbReference>
<keyword evidence="5 6" id="KW-0472">Membrane</keyword>
<dbReference type="EMBL" id="BMEQ01000005">
    <property type="protein sequence ID" value="GGG52023.1"/>
    <property type="molecule type" value="Genomic_DNA"/>
</dbReference>
<evidence type="ECO:0000256" key="2">
    <source>
        <dbReference type="ARBA" id="ARBA00022475"/>
    </source>
</evidence>
<reference evidence="7" key="2">
    <citation type="submission" date="2020-09" db="EMBL/GenBank/DDBJ databases">
        <authorList>
            <person name="Sun Q."/>
            <person name="Zhou Y."/>
        </authorList>
    </citation>
    <scope>NUCLEOTIDE SEQUENCE</scope>
    <source>
        <strain evidence="7">CGMCC 1.12187</strain>
    </source>
</reference>
<sequence>MHTSPGTDPDQSTTPRVVRWGRRGVRAAAYAIPGARVLLALKTALAVSLAWVVAQRMPGVAAEYPYYAPLGAISAMYPTVMGSVRTGLQTVAGLALGILLATGVLLVGSPNLVTVGLAVGIGTLLAGLRRLGAGAEYVPMAALFVLIVGGPDAEDYSIGYLVQMAVGVAIGLLVNVLVIPPLDFRTARLQLDRLQGVVADYLRDVARELESPGTTAGRDWDLRSQELSRLTAEVREAVEESAQSARGNPRVVLRPAARRTDPGYEPLKKLEQVVFHVRALADALRQIYDHETHRWTAAEPLTRRLAATVEDARACVQAWSDDEDVAEPAARVREALGKLYARPVDPADAEHRLVIAAAAELGRVVDVLDPQQQPRGSSRAAKRD</sequence>
<reference evidence="7" key="1">
    <citation type="journal article" date="2014" name="Int. J. Syst. Evol. Microbiol.">
        <title>Complete genome sequence of Corynebacterium casei LMG S-19264T (=DSM 44701T), isolated from a smear-ripened cheese.</title>
        <authorList>
            <consortium name="US DOE Joint Genome Institute (JGI-PGF)"/>
            <person name="Walter F."/>
            <person name="Albersmeier A."/>
            <person name="Kalinowski J."/>
            <person name="Ruckert C."/>
        </authorList>
    </citation>
    <scope>NUCLEOTIDE SEQUENCE</scope>
    <source>
        <strain evidence="7">CGMCC 1.12187</strain>
    </source>
</reference>
<feature type="transmembrane region" description="Helical" evidence="6">
    <location>
        <begin position="135"/>
        <end position="151"/>
    </location>
</feature>
<feature type="transmembrane region" description="Helical" evidence="6">
    <location>
        <begin position="87"/>
        <end position="106"/>
    </location>
</feature>